<keyword evidence="1" id="KW-1185">Reference proteome</keyword>
<evidence type="ECO:0000313" key="2">
    <source>
        <dbReference type="WBParaSite" id="HCON_00032730-00002"/>
    </source>
</evidence>
<organism evidence="1 2">
    <name type="scientific">Haemonchus contortus</name>
    <name type="common">Barber pole worm</name>
    <dbReference type="NCBI Taxonomy" id="6289"/>
    <lineage>
        <taxon>Eukaryota</taxon>
        <taxon>Metazoa</taxon>
        <taxon>Ecdysozoa</taxon>
        <taxon>Nematoda</taxon>
        <taxon>Chromadorea</taxon>
        <taxon>Rhabditida</taxon>
        <taxon>Rhabditina</taxon>
        <taxon>Rhabditomorpha</taxon>
        <taxon>Strongyloidea</taxon>
        <taxon>Trichostrongylidae</taxon>
        <taxon>Haemonchus</taxon>
    </lineage>
</organism>
<dbReference type="Proteomes" id="UP000025227">
    <property type="component" value="Unplaced"/>
</dbReference>
<sequence>MMTDRTRLSIRSRPISIGPNSLTEGLCSPPDLNLTPPGIVTKLDAFHRPKINWRMTGERLLCLCCSKKNQCFCKKCTLEKLKFYSRKENISIRSTRKAELEKEVDSMLGETSNLCADINTTTANITLLRKWVDEKKQMNKMKANRLAALEQLIASTARHANKVLSYYDKHDANELTMQKRREYKEAKVSEMNRNVFLLRKSLCGCLFSIFPVSEVIAQSVRPAHTTIRADENNGKWTMVGGHQVEEGPMVKVRDNFLSDGARERLGAALSDSLLNLTTELRSPFAAFLLSLQLVNNMATIFDFRLPYLLSYRDVSLRERWSRELLDNDWFKFCQSVLSLGLQLGMPPESLHFNYPHANIIEQARFVLEGAVAPKPHPVILASSHRFEINESLPRLNVDDRELISEWDTCEDLDM</sequence>
<dbReference type="GO" id="GO:0097632">
    <property type="term" value="C:extrinsic component of phagophore assembly site membrane"/>
    <property type="evidence" value="ECO:0007669"/>
    <property type="project" value="TreeGrafter"/>
</dbReference>
<dbReference type="GO" id="GO:0000423">
    <property type="term" value="P:mitophagy"/>
    <property type="evidence" value="ECO:0007669"/>
    <property type="project" value="TreeGrafter"/>
</dbReference>
<dbReference type="GO" id="GO:0035014">
    <property type="term" value="F:phosphatidylinositol 3-kinase regulator activity"/>
    <property type="evidence" value="ECO:0007669"/>
    <property type="project" value="TreeGrafter"/>
</dbReference>
<protein>
    <submittedName>
        <fullName evidence="2">Beclin 1-associated autophagy-related key regulator</fullName>
    </submittedName>
</protein>
<dbReference type="GO" id="GO:0009267">
    <property type="term" value="P:cellular response to starvation"/>
    <property type="evidence" value="ECO:0007669"/>
    <property type="project" value="TreeGrafter"/>
</dbReference>
<dbReference type="PANTHER" id="PTHR13664">
    <property type="entry name" value="BECLIN 1-ASSOCIATED AUTOPHAGY-RELATED KEY REGULATOR"/>
    <property type="match status" value="1"/>
</dbReference>
<dbReference type="GO" id="GO:0035032">
    <property type="term" value="C:phosphatidylinositol 3-kinase complex, class III"/>
    <property type="evidence" value="ECO:0007669"/>
    <property type="project" value="TreeGrafter"/>
</dbReference>
<dbReference type="GO" id="GO:0043495">
    <property type="term" value="F:protein-membrane adaptor activity"/>
    <property type="evidence" value="ECO:0007669"/>
    <property type="project" value="TreeGrafter"/>
</dbReference>
<dbReference type="GO" id="GO:0005776">
    <property type="term" value="C:autophagosome"/>
    <property type="evidence" value="ECO:0007669"/>
    <property type="project" value="TreeGrafter"/>
</dbReference>
<dbReference type="PANTHER" id="PTHR13664:SF0">
    <property type="entry name" value="BECLIN 1-ASSOCIATED AUTOPHAGY-RELATED KEY REGULATOR"/>
    <property type="match status" value="1"/>
</dbReference>
<proteinExistence type="predicted"/>
<dbReference type="GO" id="GO:0097629">
    <property type="term" value="C:extrinsic component of omegasome membrane"/>
    <property type="evidence" value="ECO:0007669"/>
    <property type="project" value="TreeGrafter"/>
</dbReference>
<dbReference type="GO" id="GO:0016240">
    <property type="term" value="P:autophagosome membrane docking"/>
    <property type="evidence" value="ECO:0007669"/>
    <property type="project" value="TreeGrafter"/>
</dbReference>
<dbReference type="GO" id="GO:0000045">
    <property type="term" value="P:autophagosome assembly"/>
    <property type="evidence" value="ECO:0007669"/>
    <property type="project" value="TreeGrafter"/>
</dbReference>
<dbReference type="AlphaFoldDB" id="A0A7I4XZM5"/>
<dbReference type="WBParaSite" id="HCON_00032730-00002">
    <property type="protein sequence ID" value="HCON_00032730-00002"/>
    <property type="gene ID" value="HCON_00032730"/>
</dbReference>
<accession>A0A7I4XZM5</accession>
<name>A0A7I4XZM5_HAECO</name>
<dbReference type="OrthoDB" id="5863900at2759"/>
<evidence type="ECO:0000313" key="1">
    <source>
        <dbReference type="Proteomes" id="UP000025227"/>
    </source>
</evidence>
<reference evidence="2" key="1">
    <citation type="submission" date="2020-12" db="UniProtKB">
        <authorList>
            <consortium name="WormBaseParasite"/>
        </authorList>
    </citation>
    <scope>IDENTIFICATION</scope>
    <source>
        <strain evidence="2">MHco3</strain>
    </source>
</reference>